<dbReference type="PATRIC" id="fig|442.7.peg.3362"/>
<dbReference type="Proteomes" id="UP000075573">
    <property type="component" value="Unassembled WGS sequence"/>
</dbReference>
<evidence type="ECO:0000313" key="11">
    <source>
        <dbReference type="Proteomes" id="UP000075573"/>
    </source>
</evidence>
<keyword evidence="7 9" id="KW-0030">Aminoacyl-tRNA synthetase</keyword>
<dbReference type="InterPro" id="IPR050203">
    <property type="entry name" value="Trp-tRNA_synthetase"/>
</dbReference>
<comment type="similarity">
    <text evidence="1 9">Belongs to the class-I aminoacyl-tRNA synthetase family.</text>
</comment>
<keyword evidence="5 9" id="KW-0067">ATP-binding</keyword>
<dbReference type="RefSeq" id="WP_062497364.1">
    <property type="nucleotide sequence ID" value="NZ_LHZB01000118.1"/>
</dbReference>
<dbReference type="Gene3D" id="1.10.240.10">
    <property type="entry name" value="Tyrosyl-Transfer RNA Synthetase"/>
    <property type="match status" value="1"/>
</dbReference>
<dbReference type="EMBL" id="LHZB01000118">
    <property type="protein sequence ID" value="KXV00080.1"/>
    <property type="molecule type" value="Genomic_DNA"/>
</dbReference>
<dbReference type="InterPro" id="IPR002305">
    <property type="entry name" value="aa-tRNA-synth_Ic"/>
</dbReference>
<dbReference type="InterPro" id="IPR002306">
    <property type="entry name" value="Trp-tRNA-ligase"/>
</dbReference>
<evidence type="ECO:0000256" key="5">
    <source>
        <dbReference type="ARBA" id="ARBA00022840"/>
    </source>
</evidence>
<dbReference type="Pfam" id="PF00579">
    <property type="entry name" value="tRNA-synt_1b"/>
    <property type="match status" value="1"/>
</dbReference>
<keyword evidence="6 9" id="KW-0648">Protein biosynthesis</keyword>
<sequence length="336" mass="36304">MTFVTAIQPTGTGAPHLGNFLGVLSSLPSAIGPEDVCFVADLHATTVRHSPADLHRASLVSAAAMIACGVPTQAVFRQSAVRQHSELFVILAHLARIGDLSRMTQFKSKAGASLLRDDDSQLSIGLGLLTYPVLMAADILLYQPDMVPAGGDQLQHIQLTRTLARAFNRHVKEMVFRAPQPVSLNSPAARVMSLSDPSSKMSKSTQCQNGVVYLDDPMDVVMKKYRSAVTDSAYGLRPYGERQSVAGQNLLNILVAMTGQSEEVLCGRYADRGYRVVKDALIEAHEEHVHPVSRKMSCLLDDQASLAVGLQDAARKAACRAEITMQAVRRHCGLST</sequence>
<dbReference type="Gene3D" id="3.40.50.620">
    <property type="entry name" value="HUPs"/>
    <property type="match status" value="1"/>
</dbReference>
<dbReference type="SUPFAM" id="SSF52374">
    <property type="entry name" value="Nucleotidylyl transferase"/>
    <property type="match status" value="1"/>
</dbReference>
<accession>A0A149QS16</accession>
<comment type="caution">
    <text evidence="10">The sequence shown here is derived from an EMBL/GenBank/DDBJ whole genome shotgun (WGS) entry which is preliminary data.</text>
</comment>
<evidence type="ECO:0000256" key="9">
    <source>
        <dbReference type="RuleBase" id="RU363036"/>
    </source>
</evidence>
<protein>
    <recommendedName>
        <fullName evidence="2 8">Tryptophan--tRNA ligase</fullName>
        <ecNumber evidence="2 8">6.1.1.2</ecNumber>
    </recommendedName>
</protein>
<reference evidence="10 11" key="1">
    <citation type="submission" date="2015-06" db="EMBL/GenBank/DDBJ databases">
        <title>Improved classification and identification of acetic acid bacteria using matrix-assisted laser desorption/ionization time-of-flight mass spectrometry; Gluconobacter nephelii and Gluconobacter uchimurae are later heterotypic synonyms of Gluconobacter japonicus and Gluconobacter oxydans, respectively.</title>
        <authorList>
            <person name="Li L."/>
            <person name="Cleenwerck I."/>
            <person name="De Vuyst L."/>
            <person name="Vandamme P."/>
        </authorList>
    </citation>
    <scope>NUCLEOTIDE SEQUENCE [LARGE SCALE GENOMIC DNA]</scope>
    <source>
        <strain evidence="10 11">LMG 1764</strain>
    </source>
</reference>
<dbReference type="PANTHER" id="PTHR43766">
    <property type="entry name" value="TRYPTOPHAN--TRNA LIGASE, MITOCHONDRIAL"/>
    <property type="match status" value="1"/>
</dbReference>
<dbReference type="InterPro" id="IPR001412">
    <property type="entry name" value="aa-tRNA-synth_I_CS"/>
</dbReference>
<gene>
    <name evidence="10" type="ORF">AD929_12690</name>
</gene>
<dbReference type="AlphaFoldDB" id="A0A149QS16"/>
<dbReference type="GO" id="GO:0006436">
    <property type="term" value="P:tryptophanyl-tRNA aminoacylation"/>
    <property type="evidence" value="ECO:0007669"/>
    <property type="project" value="UniProtKB-UniRule"/>
</dbReference>
<keyword evidence="3 9" id="KW-0436">Ligase</keyword>
<dbReference type="GO" id="GO:0005524">
    <property type="term" value="F:ATP binding"/>
    <property type="evidence" value="ECO:0007669"/>
    <property type="project" value="UniProtKB-KW"/>
</dbReference>
<evidence type="ECO:0000256" key="8">
    <source>
        <dbReference type="NCBIfam" id="TIGR00233"/>
    </source>
</evidence>
<dbReference type="PROSITE" id="PS00178">
    <property type="entry name" value="AA_TRNA_LIGASE_I"/>
    <property type="match status" value="1"/>
</dbReference>
<dbReference type="InterPro" id="IPR014729">
    <property type="entry name" value="Rossmann-like_a/b/a_fold"/>
</dbReference>
<evidence type="ECO:0000256" key="2">
    <source>
        <dbReference type="ARBA" id="ARBA00013161"/>
    </source>
</evidence>
<evidence type="ECO:0000256" key="3">
    <source>
        <dbReference type="ARBA" id="ARBA00022598"/>
    </source>
</evidence>
<evidence type="ECO:0000313" key="10">
    <source>
        <dbReference type="EMBL" id="KXV00080.1"/>
    </source>
</evidence>
<dbReference type="GO" id="GO:0004830">
    <property type="term" value="F:tryptophan-tRNA ligase activity"/>
    <property type="evidence" value="ECO:0007669"/>
    <property type="project" value="UniProtKB-UniRule"/>
</dbReference>
<organism evidence="10 11">
    <name type="scientific">Gluconobacter potus</name>
    <dbReference type="NCBI Taxonomy" id="2724927"/>
    <lineage>
        <taxon>Bacteria</taxon>
        <taxon>Pseudomonadati</taxon>
        <taxon>Pseudomonadota</taxon>
        <taxon>Alphaproteobacteria</taxon>
        <taxon>Acetobacterales</taxon>
        <taxon>Acetobacteraceae</taxon>
        <taxon>Gluconobacter</taxon>
    </lineage>
</organism>
<evidence type="ECO:0000256" key="7">
    <source>
        <dbReference type="ARBA" id="ARBA00023146"/>
    </source>
</evidence>
<dbReference type="PANTHER" id="PTHR43766:SF1">
    <property type="entry name" value="TRYPTOPHAN--TRNA LIGASE, MITOCHONDRIAL"/>
    <property type="match status" value="1"/>
</dbReference>
<dbReference type="EC" id="6.1.1.2" evidence="2 8"/>
<dbReference type="NCBIfam" id="TIGR00233">
    <property type="entry name" value="trpS"/>
    <property type="match status" value="1"/>
</dbReference>
<evidence type="ECO:0000256" key="4">
    <source>
        <dbReference type="ARBA" id="ARBA00022741"/>
    </source>
</evidence>
<evidence type="ECO:0000256" key="6">
    <source>
        <dbReference type="ARBA" id="ARBA00022917"/>
    </source>
</evidence>
<keyword evidence="4 9" id="KW-0547">Nucleotide-binding</keyword>
<evidence type="ECO:0000256" key="1">
    <source>
        <dbReference type="ARBA" id="ARBA00005594"/>
    </source>
</evidence>
<dbReference type="PRINTS" id="PR01039">
    <property type="entry name" value="TRNASYNTHTRP"/>
</dbReference>
<proteinExistence type="inferred from homology"/>
<dbReference type="GO" id="GO:0005737">
    <property type="term" value="C:cytoplasm"/>
    <property type="evidence" value="ECO:0007669"/>
    <property type="project" value="UniProtKB-UniRule"/>
</dbReference>
<name>A0A149QS16_9PROT</name>